<organism evidence="2 3">
    <name type="scientific">Tremella mesenterica</name>
    <name type="common">Jelly fungus</name>
    <dbReference type="NCBI Taxonomy" id="5217"/>
    <lineage>
        <taxon>Eukaryota</taxon>
        <taxon>Fungi</taxon>
        <taxon>Dikarya</taxon>
        <taxon>Basidiomycota</taxon>
        <taxon>Agaricomycotina</taxon>
        <taxon>Tremellomycetes</taxon>
        <taxon>Tremellales</taxon>
        <taxon>Tremellaceae</taxon>
        <taxon>Tremella</taxon>
    </lineage>
</organism>
<protein>
    <submittedName>
        <fullName evidence="2">Uncharacterized protein</fullName>
    </submittedName>
</protein>
<evidence type="ECO:0000313" key="3">
    <source>
        <dbReference type="Proteomes" id="UP000289152"/>
    </source>
</evidence>
<keyword evidence="3" id="KW-1185">Reference proteome</keyword>
<dbReference type="EMBL" id="SDIL01000014">
    <property type="protein sequence ID" value="RXK40794.1"/>
    <property type="molecule type" value="Genomic_DNA"/>
</dbReference>
<dbReference type="VEuPathDB" id="FungiDB:TREMEDRAFT_58331"/>
<reference evidence="2 3" key="1">
    <citation type="submission" date="2016-06" db="EMBL/GenBank/DDBJ databases">
        <title>Evolution of pathogenesis and genome organization in the Tremellales.</title>
        <authorList>
            <person name="Cuomo C."/>
            <person name="Litvintseva A."/>
            <person name="Heitman J."/>
            <person name="Chen Y."/>
            <person name="Sun S."/>
            <person name="Springer D."/>
            <person name="Dromer F."/>
            <person name="Young S."/>
            <person name="Zeng Q."/>
            <person name="Chapman S."/>
            <person name="Gujja S."/>
            <person name="Saif S."/>
            <person name="Birren B."/>
        </authorList>
    </citation>
    <scope>NUCLEOTIDE SEQUENCE [LARGE SCALE GENOMIC DNA]</scope>
    <source>
        <strain evidence="2 3">ATCC 28783</strain>
    </source>
</reference>
<proteinExistence type="predicted"/>
<feature type="region of interest" description="Disordered" evidence="1">
    <location>
        <begin position="67"/>
        <end position="135"/>
    </location>
</feature>
<feature type="compositionally biased region" description="Basic and acidic residues" evidence="1">
    <location>
        <begin position="67"/>
        <end position="77"/>
    </location>
</feature>
<gene>
    <name evidence="2" type="ORF">M231_01853</name>
</gene>
<sequence length="282" mass="32819">MFFFDYFKPSPPLTTHSVKVYHCPKMASAQLDRQRHRETGYKPLTKPQSKYSKTRLTIQTTIDTKDKNNRRTVRFSDDSSLSSSPSSILLVTPTSSPRTSSFPSRLSSPLNYTSKYTPTSMLSNTRNPSPKDLEHKPLKGILRTSSKNRLSTIVPSTSYHSDLLHKPRTREGEWKNLWRERREKRDICEINSFPCCPRPKEEEWIHRLEKLQEWNEGENNLLDHIQQVYGGSDEYEKEVFNGLSEQPHPRIQKTKKSTTKKEVVEPVCTKMVIQGEIEKYCL</sequence>
<accession>A0A4Q1BS25</accession>
<dbReference type="InParanoid" id="A0A4Q1BS25"/>
<evidence type="ECO:0000313" key="2">
    <source>
        <dbReference type="EMBL" id="RXK40794.1"/>
    </source>
</evidence>
<dbReference type="Proteomes" id="UP000289152">
    <property type="component" value="Unassembled WGS sequence"/>
</dbReference>
<feature type="compositionally biased region" description="Polar residues" evidence="1">
    <location>
        <begin position="111"/>
        <end position="128"/>
    </location>
</feature>
<comment type="caution">
    <text evidence="2">The sequence shown here is derived from an EMBL/GenBank/DDBJ whole genome shotgun (WGS) entry which is preliminary data.</text>
</comment>
<evidence type="ECO:0000256" key="1">
    <source>
        <dbReference type="SAM" id="MobiDB-lite"/>
    </source>
</evidence>
<feature type="compositionally biased region" description="Low complexity" evidence="1">
    <location>
        <begin position="78"/>
        <end position="110"/>
    </location>
</feature>
<dbReference type="AlphaFoldDB" id="A0A4Q1BS25"/>
<feature type="region of interest" description="Disordered" evidence="1">
    <location>
        <begin position="29"/>
        <end position="53"/>
    </location>
</feature>
<name>A0A4Q1BS25_TREME</name>